<evidence type="ECO:0000259" key="3">
    <source>
        <dbReference type="Pfam" id="PF05368"/>
    </source>
</evidence>
<feature type="domain" description="NmrA-like" evidence="3">
    <location>
        <begin position="5"/>
        <end position="160"/>
    </location>
</feature>
<organism evidence="4 5">
    <name type="scientific">Zasmidium cellare ATCC 36951</name>
    <dbReference type="NCBI Taxonomy" id="1080233"/>
    <lineage>
        <taxon>Eukaryota</taxon>
        <taxon>Fungi</taxon>
        <taxon>Dikarya</taxon>
        <taxon>Ascomycota</taxon>
        <taxon>Pezizomycotina</taxon>
        <taxon>Dothideomycetes</taxon>
        <taxon>Dothideomycetidae</taxon>
        <taxon>Mycosphaerellales</taxon>
        <taxon>Mycosphaerellaceae</taxon>
        <taxon>Zasmidium</taxon>
    </lineage>
</organism>
<dbReference type="GO" id="GO:0016491">
    <property type="term" value="F:oxidoreductase activity"/>
    <property type="evidence" value="ECO:0007669"/>
    <property type="project" value="UniProtKB-KW"/>
</dbReference>
<accession>A0A6A6CY51</accession>
<sequence length="315" mass="34654">MSELKNIMIFGAGGSNIGRFIMDAFIEEGGFNVSTLSRKSSQSTYPGSVKNVRVDDDLPHDQLVAAMKGQDVVISAVGLRGGALPLQIQVIDAAVEAGVKRFLPSEYGFDNMDEKTAWLVPAFKIKQNVEHHLNAKARENPSFSWTAVATSIWLEWALDVVFIGIDTVKHDVAYWDNGTHTPTVSTLPYSALGVVESIKHASETRNKRIFLNPLTASQREIVAELEKQQGVKYTELEPVVGTKAIEEAHKKWADSGETDIPAVLTTVTAQILVEEYGTDFAKAGKGPILEDFVKMPKITLPEAVALYIKQQKERK</sequence>
<dbReference type="Proteomes" id="UP000799537">
    <property type="component" value="Unassembled WGS sequence"/>
</dbReference>
<dbReference type="OrthoDB" id="9974981at2759"/>
<gene>
    <name evidence="4" type="ORF">M409DRAFT_19898</name>
</gene>
<dbReference type="InterPro" id="IPR036291">
    <property type="entry name" value="NAD(P)-bd_dom_sf"/>
</dbReference>
<keyword evidence="5" id="KW-1185">Reference proteome</keyword>
<proteinExistence type="predicted"/>
<dbReference type="EMBL" id="ML993586">
    <property type="protein sequence ID" value="KAF2170296.1"/>
    <property type="molecule type" value="Genomic_DNA"/>
</dbReference>
<reference evidence="4" key="1">
    <citation type="journal article" date="2020" name="Stud. Mycol.">
        <title>101 Dothideomycetes genomes: a test case for predicting lifestyles and emergence of pathogens.</title>
        <authorList>
            <person name="Haridas S."/>
            <person name="Albert R."/>
            <person name="Binder M."/>
            <person name="Bloem J."/>
            <person name="Labutti K."/>
            <person name="Salamov A."/>
            <person name="Andreopoulos B."/>
            <person name="Baker S."/>
            <person name="Barry K."/>
            <person name="Bills G."/>
            <person name="Bluhm B."/>
            <person name="Cannon C."/>
            <person name="Castanera R."/>
            <person name="Culley D."/>
            <person name="Daum C."/>
            <person name="Ezra D."/>
            <person name="Gonzalez J."/>
            <person name="Henrissat B."/>
            <person name="Kuo A."/>
            <person name="Liang C."/>
            <person name="Lipzen A."/>
            <person name="Lutzoni F."/>
            <person name="Magnuson J."/>
            <person name="Mondo S."/>
            <person name="Nolan M."/>
            <person name="Ohm R."/>
            <person name="Pangilinan J."/>
            <person name="Park H.-J."/>
            <person name="Ramirez L."/>
            <person name="Alfaro M."/>
            <person name="Sun H."/>
            <person name="Tritt A."/>
            <person name="Yoshinaga Y."/>
            <person name="Zwiers L.-H."/>
            <person name="Turgeon B."/>
            <person name="Goodwin S."/>
            <person name="Spatafora J."/>
            <person name="Crous P."/>
            <person name="Grigoriev I."/>
        </authorList>
    </citation>
    <scope>NUCLEOTIDE SEQUENCE</scope>
    <source>
        <strain evidence="4">ATCC 36951</strain>
    </source>
</reference>
<evidence type="ECO:0000313" key="5">
    <source>
        <dbReference type="Proteomes" id="UP000799537"/>
    </source>
</evidence>
<dbReference type="SUPFAM" id="SSF51735">
    <property type="entry name" value="NAD(P)-binding Rossmann-fold domains"/>
    <property type="match status" value="1"/>
</dbReference>
<evidence type="ECO:0000256" key="1">
    <source>
        <dbReference type="ARBA" id="ARBA00022857"/>
    </source>
</evidence>
<dbReference type="AlphaFoldDB" id="A0A6A6CY51"/>
<keyword evidence="1" id="KW-0521">NADP</keyword>
<protein>
    <recommendedName>
        <fullName evidence="3">NmrA-like domain-containing protein</fullName>
    </recommendedName>
</protein>
<name>A0A6A6CY51_ZASCE</name>
<keyword evidence="2" id="KW-0560">Oxidoreductase</keyword>
<dbReference type="Pfam" id="PF05368">
    <property type="entry name" value="NmrA"/>
    <property type="match status" value="1"/>
</dbReference>
<dbReference type="GeneID" id="54558417"/>
<evidence type="ECO:0000256" key="2">
    <source>
        <dbReference type="ARBA" id="ARBA00023002"/>
    </source>
</evidence>
<dbReference type="InterPro" id="IPR008030">
    <property type="entry name" value="NmrA-like"/>
</dbReference>
<evidence type="ECO:0000313" key="4">
    <source>
        <dbReference type="EMBL" id="KAF2170296.1"/>
    </source>
</evidence>
<dbReference type="RefSeq" id="XP_033671185.1">
    <property type="nucleotide sequence ID" value="XM_033805145.1"/>
</dbReference>
<dbReference type="Gene3D" id="3.90.25.10">
    <property type="entry name" value="UDP-galactose 4-epimerase, domain 1"/>
    <property type="match status" value="1"/>
</dbReference>
<dbReference type="Gene3D" id="3.40.50.720">
    <property type="entry name" value="NAD(P)-binding Rossmann-like Domain"/>
    <property type="match status" value="1"/>
</dbReference>
<dbReference type="PANTHER" id="PTHR47706:SF10">
    <property type="entry name" value="NMRA-LIKE DOMAIN-CONTAINING PROTEIN"/>
    <property type="match status" value="1"/>
</dbReference>
<dbReference type="InterPro" id="IPR051609">
    <property type="entry name" value="NmrA/Isoflavone_reductase-like"/>
</dbReference>
<dbReference type="PANTHER" id="PTHR47706">
    <property type="entry name" value="NMRA-LIKE FAMILY PROTEIN"/>
    <property type="match status" value="1"/>
</dbReference>